<accession>A0A6I4T9T5</accession>
<evidence type="ECO:0000259" key="14">
    <source>
        <dbReference type="Pfam" id="PF07715"/>
    </source>
</evidence>
<proteinExistence type="inferred from homology"/>
<evidence type="ECO:0000256" key="7">
    <source>
        <dbReference type="ARBA" id="ARBA00023077"/>
    </source>
</evidence>
<evidence type="ECO:0000256" key="3">
    <source>
        <dbReference type="ARBA" id="ARBA00022452"/>
    </source>
</evidence>
<dbReference type="InterPro" id="IPR037066">
    <property type="entry name" value="Plug_dom_sf"/>
</dbReference>
<dbReference type="InterPro" id="IPR012910">
    <property type="entry name" value="Plug_dom"/>
</dbReference>
<keyword evidence="7 11" id="KW-0798">TonB box</keyword>
<dbReference type="Gene3D" id="2.40.170.20">
    <property type="entry name" value="TonB-dependent receptor, beta-barrel domain"/>
    <property type="match status" value="1"/>
</dbReference>
<dbReference type="PANTHER" id="PTHR30069">
    <property type="entry name" value="TONB-DEPENDENT OUTER MEMBRANE RECEPTOR"/>
    <property type="match status" value="1"/>
</dbReference>
<dbReference type="CDD" id="cd01347">
    <property type="entry name" value="ligand_gated_channel"/>
    <property type="match status" value="1"/>
</dbReference>
<evidence type="ECO:0000256" key="12">
    <source>
        <dbReference type="SAM" id="MobiDB-lite"/>
    </source>
</evidence>
<dbReference type="PROSITE" id="PS52016">
    <property type="entry name" value="TONB_DEPENDENT_REC_3"/>
    <property type="match status" value="1"/>
</dbReference>
<feature type="domain" description="TonB-dependent receptor plug" evidence="14">
    <location>
        <begin position="60"/>
        <end position="172"/>
    </location>
</feature>
<comment type="subcellular location">
    <subcellularLocation>
        <location evidence="1 10">Cell outer membrane</location>
        <topology evidence="1 10">Multi-pass membrane protein</topology>
    </subcellularLocation>
</comment>
<dbReference type="GO" id="GO:0015344">
    <property type="term" value="F:siderophore uptake transmembrane transporter activity"/>
    <property type="evidence" value="ECO:0007669"/>
    <property type="project" value="TreeGrafter"/>
</dbReference>
<keyword evidence="2 10" id="KW-0813">Transport</keyword>
<keyword evidence="4 10" id="KW-0812">Transmembrane</keyword>
<feature type="domain" description="TonB-dependent receptor-like beta-barrel" evidence="13">
    <location>
        <begin position="284"/>
        <end position="660"/>
    </location>
</feature>
<evidence type="ECO:0000256" key="10">
    <source>
        <dbReference type="PROSITE-ProRule" id="PRU01360"/>
    </source>
</evidence>
<keyword evidence="6" id="KW-0406">Ion transport</keyword>
<feature type="compositionally biased region" description="Basic and acidic residues" evidence="12">
    <location>
        <begin position="14"/>
        <end position="41"/>
    </location>
</feature>
<dbReference type="EMBL" id="WTYT01000007">
    <property type="protein sequence ID" value="MXO67052.1"/>
    <property type="molecule type" value="Genomic_DNA"/>
</dbReference>
<dbReference type="AlphaFoldDB" id="A0A6I4T9T5"/>
<keyword evidence="3 10" id="KW-1134">Transmembrane beta strand</keyword>
<name>A0A6I4T9T5_9SPHN</name>
<evidence type="ECO:0000313" key="15">
    <source>
        <dbReference type="EMBL" id="MXO67052.1"/>
    </source>
</evidence>
<feature type="region of interest" description="Disordered" evidence="12">
    <location>
        <begin position="1"/>
        <end position="41"/>
    </location>
</feature>
<evidence type="ECO:0000256" key="11">
    <source>
        <dbReference type="RuleBase" id="RU003357"/>
    </source>
</evidence>
<dbReference type="SUPFAM" id="SSF56935">
    <property type="entry name" value="Porins"/>
    <property type="match status" value="1"/>
</dbReference>
<keyword evidence="16" id="KW-1185">Reference proteome</keyword>
<evidence type="ECO:0000256" key="9">
    <source>
        <dbReference type="ARBA" id="ARBA00023237"/>
    </source>
</evidence>
<keyword evidence="15" id="KW-0675">Receptor</keyword>
<dbReference type="InterPro" id="IPR039426">
    <property type="entry name" value="TonB-dep_rcpt-like"/>
</dbReference>
<comment type="caution">
    <text evidence="15">The sequence shown here is derived from an EMBL/GenBank/DDBJ whole genome shotgun (WGS) entry which is preliminary data.</text>
</comment>
<dbReference type="PANTHER" id="PTHR30069:SF53">
    <property type="entry name" value="COLICIN I RECEPTOR-RELATED"/>
    <property type="match status" value="1"/>
</dbReference>
<evidence type="ECO:0000256" key="4">
    <source>
        <dbReference type="ARBA" id="ARBA00022692"/>
    </source>
</evidence>
<dbReference type="InterPro" id="IPR000531">
    <property type="entry name" value="Beta-barrel_TonB"/>
</dbReference>
<evidence type="ECO:0000256" key="2">
    <source>
        <dbReference type="ARBA" id="ARBA00022448"/>
    </source>
</evidence>
<evidence type="ECO:0000256" key="6">
    <source>
        <dbReference type="ARBA" id="ARBA00023065"/>
    </source>
</evidence>
<protein>
    <submittedName>
        <fullName evidence="15">TonB-dependent receptor</fullName>
    </submittedName>
</protein>
<dbReference type="Pfam" id="PF00593">
    <property type="entry name" value="TonB_dep_Rec_b-barrel"/>
    <property type="match status" value="1"/>
</dbReference>
<feature type="region of interest" description="Disordered" evidence="12">
    <location>
        <begin position="280"/>
        <end position="301"/>
    </location>
</feature>
<dbReference type="GO" id="GO:0009279">
    <property type="term" value="C:cell outer membrane"/>
    <property type="evidence" value="ECO:0007669"/>
    <property type="project" value="UniProtKB-SubCell"/>
</dbReference>
<evidence type="ECO:0000313" key="16">
    <source>
        <dbReference type="Proteomes" id="UP000438476"/>
    </source>
</evidence>
<evidence type="ECO:0000259" key="13">
    <source>
        <dbReference type="Pfam" id="PF00593"/>
    </source>
</evidence>
<dbReference type="Gene3D" id="2.170.130.10">
    <property type="entry name" value="TonB-dependent receptor, plug domain"/>
    <property type="match status" value="1"/>
</dbReference>
<dbReference type="Proteomes" id="UP000438476">
    <property type="component" value="Unassembled WGS sequence"/>
</dbReference>
<dbReference type="Pfam" id="PF07715">
    <property type="entry name" value="Plug"/>
    <property type="match status" value="1"/>
</dbReference>
<gene>
    <name evidence="15" type="ORF">GRI91_14905</name>
</gene>
<keyword evidence="9 10" id="KW-0998">Cell outer membrane</keyword>
<sequence length="688" mass="74320">MATVPAYAQHASNHRAERGHDSDGKKLSKKEREARRDEERKLELDQRDIVVTASASGIDLRDAPASIGVITREQIERQPVQSIGELLGRLPGVTGGISPSGEMSKINIRGLPDNYTLMLVDGRRIGNARDISYRPDLGRQDLNWISPDMIERIEVVRGPMSSIYGSDAMGGVINIITRKIAPYWRGSVNTNYTLPEGADRGDSYQLGGSAMGPITKGVGLRIGGTYARTNPDEMVLGGGRAGPVAGVAGVANKNVNGVLTLEPSEGQTISLEASYGVEEPLAPSTTTEDGDAQSAFGSDTERTNLRIGHEGDWGFATSRIDVYRNSYINEDQAENGGKSEFKETIVDVLINGDAVLGVPHKLALGGQYREEKLTNTQTIGTIPIDYDGNVVDGSTLSGDTWALFGEDQMTLTDGLIFTLGGRLDSHFRYGENFSPRAYVVWHPIYDVTIRGGVSRGFRAPSLKENSAGAATFSRGGGCGSLSDLGYTSGGCYMAGNPDLEPEKSTSYEIGASYDTRGLKLGATYFHTNFKNKIQYAALGFYEGRWWTMNENVERARTKGVEMTASAKFTPALSLRANATYMIEAKNLDTGADLITTPEFSAYAALDWLPTENVGVVLSARYTGEQLGGGNTIQEGYTTFDLSTSFEVSDSVTLRAGALNLFDKQISGESDFGYYSPARRFFIGATSKF</sequence>
<keyword evidence="8 10" id="KW-0472">Membrane</keyword>
<keyword evidence="5" id="KW-0732">Signal</keyword>
<organism evidence="15 16">
    <name type="scientific">Altericroceibacterium endophyticum</name>
    <dbReference type="NCBI Taxonomy" id="1808508"/>
    <lineage>
        <taxon>Bacteria</taxon>
        <taxon>Pseudomonadati</taxon>
        <taxon>Pseudomonadota</taxon>
        <taxon>Alphaproteobacteria</taxon>
        <taxon>Sphingomonadales</taxon>
        <taxon>Erythrobacteraceae</taxon>
        <taxon>Altericroceibacterium</taxon>
    </lineage>
</organism>
<evidence type="ECO:0000256" key="5">
    <source>
        <dbReference type="ARBA" id="ARBA00022729"/>
    </source>
</evidence>
<evidence type="ECO:0000256" key="1">
    <source>
        <dbReference type="ARBA" id="ARBA00004571"/>
    </source>
</evidence>
<comment type="similarity">
    <text evidence="10 11">Belongs to the TonB-dependent receptor family.</text>
</comment>
<dbReference type="InterPro" id="IPR036942">
    <property type="entry name" value="Beta-barrel_TonB_sf"/>
</dbReference>
<evidence type="ECO:0000256" key="8">
    <source>
        <dbReference type="ARBA" id="ARBA00023136"/>
    </source>
</evidence>
<dbReference type="GO" id="GO:0044718">
    <property type="term" value="P:siderophore transmembrane transport"/>
    <property type="evidence" value="ECO:0007669"/>
    <property type="project" value="TreeGrafter"/>
</dbReference>
<reference evidence="15 16" key="1">
    <citation type="submission" date="2019-12" db="EMBL/GenBank/DDBJ databases">
        <title>Genomic-based taxomic classification of the family Erythrobacteraceae.</title>
        <authorList>
            <person name="Xu L."/>
        </authorList>
    </citation>
    <scope>NUCLEOTIDE SEQUENCE [LARGE SCALE GENOMIC DNA]</scope>
    <source>
        <strain evidence="15 16">LMG 29518</strain>
    </source>
</reference>
<dbReference type="OrthoDB" id="9796221at2"/>